<feature type="transmembrane region" description="Helical" evidence="2">
    <location>
        <begin position="37"/>
        <end position="60"/>
    </location>
</feature>
<keyword evidence="2" id="KW-0812">Transmembrane</keyword>
<proteinExistence type="predicted"/>
<evidence type="ECO:0000256" key="2">
    <source>
        <dbReference type="SAM" id="Phobius"/>
    </source>
</evidence>
<feature type="transmembrane region" description="Helical" evidence="2">
    <location>
        <begin position="6"/>
        <end position="25"/>
    </location>
</feature>
<gene>
    <name evidence="3" type="ORF">L0M14_08210</name>
</gene>
<name>A0ABY3SNH9_9BACL</name>
<evidence type="ECO:0000313" key="3">
    <source>
        <dbReference type="EMBL" id="UJF35105.1"/>
    </source>
</evidence>
<dbReference type="PANTHER" id="PTHR37947">
    <property type="entry name" value="BLL2462 PROTEIN"/>
    <property type="match status" value="1"/>
</dbReference>
<dbReference type="Proteomes" id="UP001649230">
    <property type="component" value="Chromosome"/>
</dbReference>
<accession>A0ABY3SNH9</accession>
<dbReference type="RefSeq" id="WP_235121677.1">
    <property type="nucleotide sequence ID" value="NZ_CP090978.1"/>
</dbReference>
<keyword evidence="4" id="KW-1185">Reference proteome</keyword>
<keyword evidence="2" id="KW-1133">Transmembrane helix</keyword>
<keyword evidence="2" id="KW-0472">Membrane</keyword>
<dbReference type="Gene3D" id="3.40.50.410">
    <property type="entry name" value="von Willebrand factor, type A domain"/>
    <property type="match status" value="1"/>
</dbReference>
<feature type="region of interest" description="Disordered" evidence="1">
    <location>
        <begin position="170"/>
        <end position="205"/>
    </location>
</feature>
<dbReference type="SUPFAM" id="SSF53300">
    <property type="entry name" value="vWA-like"/>
    <property type="match status" value="1"/>
</dbReference>
<evidence type="ECO:0008006" key="5">
    <source>
        <dbReference type="Google" id="ProtNLM"/>
    </source>
</evidence>
<organism evidence="3 4">
    <name type="scientific">Paenibacillus hexagrammi</name>
    <dbReference type="NCBI Taxonomy" id="2908839"/>
    <lineage>
        <taxon>Bacteria</taxon>
        <taxon>Bacillati</taxon>
        <taxon>Bacillota</taxon>
        <taxon>Bacilli</taxon>
        <taxon>Bacillales</taxon>
        <taxon>Paenibacillaceae</taxon>
        <taxon>Paenibacillus</taxon>
    </lineage>
</organism>
<evidence type="ECO:0000313" key="4">
    <source>
        <dbReference type="Proteomes" id="UP001649230"/>
    </source>
</evidence>
<dbReference type="EMBL" id="CP090978">
    <property type="protein sequence ID" value="UJF35105.1"/>
    <property type="molecule type" value="Genomic_DNA"/>
</dbReference>
<evidence type="ECO:0000256" key="1">
    <source>
        <dbReference type="SAM" id="MobiDB-lite"/>
    </source>
</evidence>
<dbReference type="PANTHER" id="PTHR37947:SF2">
    <property type="entry name" value="VON WILLEBRAND FACTOR TYPE A"/>
    <property type="match status" value="1"/>
</dbReference>
<reference evidence="3 4" key="1">
    <citation type="journal article" date="2024" name="Int. J. Syst. Evol. Microbiol.">
        <title>Paenibacillus hexagrammi sp. nov., a novel bacterium isolated from the gut content of Hexagrammos agrammus.</title>
        <authorList>
            <person name="Jung H.K."/>
            <person name="Kim D.G."/>
            <person name="Zin H."/>
            <person name="Park J."/>
            <person name="Jung H."/>
            <person name="Kim Y.O."/>
            <person name="Kong H.J."/>
            <person name="Kim J.W."/>
            <person name="Kim Y.S."/>
        </authorList>
    </citation>
    <scope>NUCLEOTIDE SEQUENCE [LARGE SCALE GENOMIC DNA]</scope>
    <source>
        <strain evidence="3 4">YPD9-1</strain>
    </source>
</reference>
<dbReference type="InterPro" id="IPR036465">
    <property type="entry name" value="vWFA_dom_sf"/>
</dbReference>
<protein>
    <recommendedName>
        <fullName evidence="5">VWFA domain-containing protein</fullName>
    </recommendedName>
</protein>
<sequence>MGINWERPWLLLLLVLLLLYTWLVWKRAPRLYGVRKYIVFTLRFFLLLLLICCLAGTQVFTWQHNRSVVFAVDRSDSVKAQSTLASWIQSAAQTKAAEDVTGVVSIGLDAALETAVSNRSLEDFNFTTKMNTQFSNIAEGLQLGAGMLHTEGGKRIVLLSDGGGECRRYAAAGQPPEGSRSTCGCRSDPAAGAQGCGSGVASNTR</sequence>